<dbReference type="Gramene" id="CDF32567">
    <property type="protein sequence ID" value="CDF32567"/>
    <property type="gene ID" value="CHC_T00009324001"/>
</dbReference>
<feature type="repeat" description="WD" evidence="3">
    <location>
        <begin position="1060"/>
        <end position="1101"/>
    </location>
</feature>
<sequence length="1361" mass="148301">MCPVGCRVIVAHPHTQPPSPPRPKTVMREALLKAPRGAAADSFPLASQTHPFLLYPSPSHTTTTPKAFTRTIYFLPPPVRYPALPFRRRALPSSGIMDPLSILELVGAVEQVVSLVQKAIDTHDAYKNNGSLATKVLKQYLEMQELTGDVANIPMDDLDPIHENELKKQIQAVSRSVSGLVKELKDETENPKGKLHALASATGVRDVLLQRQQEAEKLYASIDNVRKELHGVRETRRQGSRVVREIRSHAPVGDVFKPSFAVESNSPTVLVDLDSSGGEIVPDTVERRLKAAVLRNGTTVHVGATAVGQAGVGKTCALRAIAHDREVFARFPDGVYFSTLGQDAREAELKQRLCNAVRISGGHEKADKLSNLAELDEVLAGVQAWFAGRRCLFIFDDVWSRNNNDERILFKLSSLARTAVQNGEPASRVLYSTRDPTLIDLGEQVKFEAREGRNAYDMLIHASGASRGEVEDPISREAFGEILDICAGLPLALNVAGVTVSQSRGSRAGDIPKLWTWYLRTIKESKGSGAIGAQKGRGGYGSLHAMLRSSLQFLDSSSSEGSPCFADMHRALCVMKKQDVIPLGVLRDLWGTGDASIARKYATQMSSVGLVDIRVLANTESQGVSLHDLTHDFAVFEAGQVDGPGWTKHWCRELIDSYRKERDVLEAVVEDQVPKEASEAEEGYFFENICRLLVGAELMKELGCLLLSSRWIMKVLLRKAVWQLVEAVEELRKLASEKPEAIASEQLSAIVLVMQAARLSVSSCDESVAGICFQLYSRTMHKRGVKSVESFLLDIEKFAPRPWLLPIRSCLTAAGGRLLESFNTRDSYVKKMMFDSDGAVVGLAYDSGEGSEDVEVFKSTQHGAFNKTVCGPFRSEDEGALSRTGSETKMARTSQAAAEGQRPTARTSRAAAESRHPTQRGAWIRTVGKMLSERMAACSCFRRAPENDRADGGADADVSNDGTSRVTGSDSADSVTPGEPFVTAACLSADSTRAVIGFSNGDLISWCTREHELVQSFKGHSDKIYDVVMSGDGKRIASGSCDKTVRVWDAETGRQVGDTMTGHTRWVTSVSMSGDGKRVASGSDDKTVRVWDAETGRQIGDTMTGHTDWVRSVSMSGDGKRVASGSRDKTVRVWDAETGRQIGDTMTGHTDWVRSVSMSGDGKRVASGSDDETVRVWDAETGRQIGDTMTGHTNCVRSVSMSGDGKRVVSGSGDKTVRVWDAETGRQIGDTMTGHTDWVRSVSMSADSQKVRSVSFDGTVLQWKARPGVSDLQWKAWPSVSDMDQSCETNAHEFEGRVRHLDAFRIDSDEGRAFVEQGDGAEITLADFRSPVSTFDMDVERGTVAVGMKSGMFGILTVVTA</sequence>
<dbReference type="Pfam" id="PF00931">
    <property type="entry name" value="NB-ARC"/>
    <property type="match status" value="1"/>
</dbReference>
<dbReference type="Gene3D" id="2.130.10.10">
    <property type="entry name" value="YVTN repeat-like/Quinoprotein amine dehydrogenase"/>
    <property type="match status" value="3"/>
</dbReference>
<dbReference type="InterPro" id="IPR002182">
    <property type="entry name" value="NB-ARC"/>
</dbReference>
<keyword evidence="7" id="KW-1185">Reference proteome</keyword>
<dbReference type="KEGG" id="ccp:CHC_T00009324001"/>
<dbReference type="SUPFAM" id="SSF50978">
    <property type="entry name" value="WD40 repeat-like"/>
    <property type="match status" value="1"/>
</dbReference>
<feature type="compositionally biased region" description="Polar residues" evidence="4">
    <location>
        <begin position="883"/>
        <end position="896"/>
    </location>
</feature>
<accession>R7Q1W0</accession>
<name>R7Q1W0_CHOCR</name>
<dbReference type="InterPro" id="IPR015943">
    <property type="entry name" value="WD40/YVTN_repeat-like_dom_sf"/>
</dbReference>
<evidence type="ECO:0000313" key="7">
    <source>
        <dbReference type="Proteomes" id="UP000012073"/>
    </source>
</evidence>
<dbReference type="PhylomeDB" id="R7Q1W0"/>
<evidence type="ECO:0000256" key="1">
    <source>
        <dbReference type="ARBA" id="ARBA00022574"/>
    </source>
</evidence>
<evidence type="ECO:0000256" key="2">
    <source>
        <dbReference type="ARBA" id="ARBA00022737"/>
    </source>
</evidence>
<gene>
    <name evidence="6" type="ORF">CHC_T00009324001</name>
</gene>
<dbReference type="PROSITE" id="PS00678">
    <property type="entry name" value="WD_REPEATS_1"/>
    <property type="match status" value="5"/>
</dbReference>
<dbReference type="RefSeq" id="XP_005712232.1">
    <property type="nucleotide sequence ID" value="XM_005712175.1"/>
</dbReference>
<dbReference type="GO" id="GO:0043531">
    <property type="term" value="F:ADP binding"/>
    <property type="evidence" value="ECO:0007669"/>
    <property type="project" value="InterPro"/>
</dbReference>
<organism evidence="6 7">
    <name type="scientific">Chondrus crispus</name>
    <name type="common">Carrageen Irish moss</name>
    <name type="synonym">Polymorpha crispa</name>
    <dbReference type="NCBI Taxonomy" id="2769"/>
    <lineage>
        <taxon>Eukaryota</taxon>
        <taxon>Rhodophyta</taxon>
        <taxon>Florideophyceae</taxon>
        <taxon>Rhodymeniophycidae</taxon>
        <taxon>Gigartinales</taxon>
        <taxon>Gigartinaceae</taxon>
        <taxon>Chondrus</taxon>
    </lineage>
</organism>
<protein>
    <submittedName>
        <fullName evidence="6">WD40-repeat containing protein</fullName>
    </submittedName>
</protein>
<evidence type="ECO:0000256" key="3">
    <source>
        <dbReference type="PROSITE-ProRule" id="PRU00221"/>
    </source>
</evidence>
<feature type="repeat" description="WD" evidence="3">
    <location>
        <begin position="1189"/>
        <end position="1230"/>
    </location>
</feature>
<dbReference type="InterPro" id="IPR019775">
    <property type="entry name" value="WD40_repeat_CS"/>
</dbReference>
<dbReference type="PRINTS" id="PR00320">
    <property type="entry name" value="GPROTEINBRPT"/>
</dbReference>
<feature type="compositionally biased region" description="Low complexity" evidence="4">
    <location>
        <begin position="902"/>
        <end position="911"/>
    </location>
</feature>
<dbReference type="CDD" id="cd00200">
    <property type="entry name" value="WD40"/>
    <property type="match status" value="1"/>
</dbReference>
<dbReference type="PROSITE" id="PS50082">
    <property type="entry name" value="WD_REPEATS_2"/>
    <property type="match status" value="6"/>
</dbReference>
<evidence type="ECO:0000256" key="4">
    <source>
        <dbReference type="SAM" id="MobiDB-lite"/>
    </source>
</evidence>
<dbReference type="PRINTS" id="PR00364">
    <property type="entry name" value="DISEASERSIST"/>
</dbReference>
<feature type="domain" description="NB-ARC" evidence="5">
    <location>
        <begin position="305"/>
        <end position="436"/>
    </location>
</feature>
<dbReference type="PANTHER" id="PTHR19879:SF9">
    <property type="entry name" value="TRANSCRIPTION INITIATION FACTOR TFIID SUBUNIT 5"/>
    <property type="match status" value="1"/>
</dbReference>
<dbReference type="Proteomes" id="UP000012073">
    <property type="component" value="Unassembled WGS sequence"/>
</dbReference>
<dbReference type="GeneID" id="17319949"/>
<dbReference type="InterPro" id="IPR036322">
    <property type="entry name" value="WD40_repeat_dom_sf"/>
</dbReference>
<keyword evidence="2" id="KW-0677">Repeat</keyword>
<feature type="repeat" description="WD" evidence="3">
    <location>
        <begin position="1146"/>
        <end position="1187"/>
    </location>
</feature>
<dbReference type="SMART" id="SM00320">
    <property type="entry name" value="WD40"/>
    <property type="match status" value="6"/>
</dbReference>
<keyword evidence="1 3" id="KW-0853">WD repeat</keyword>
<feature type="region of interest" description="Disordered" evidence="4">
    <location>
        <begin position="876"/>
        <end position="922"/>
    </location>
</feature>
<evidence type="ECO:0000313" key="6">
    <source>
        <dbReference type="EMBL" id="CDF32567.1"/>
    </source>
</evidence>
<proteinExistence type="predicted"/>
<dbReference type="InterPro" id="IPR027417">
    <property type="entry name" value="P-loop_NTPase"/>
</dbReference>
<feature type="compositionally biased region" description="Polar residues" evidence="4">
    <location>
        <begin position="960"/>
        <end position="974"/>
    </location>
</feature>
<dbReference type="OrthoDB" id="674604at2759"/>
<dbReference type="InterPro" id="IPR001680">
    <property type="entry name" value="WD40_rpt"/>
</dbReference>
<feature type="region of interest" description="Disordered" evidence="4">
    <location>
        <begin position="946"/>
        <end position="978"/>
    </location>
</feature>
<dbReference type="InterPro" id="IPR020472">
    <property type="entry name" value="WD40_PAC1"/>
</dbReference>
<dbReference type="STRING" id="2769.R7Q1W0"/>
<dbReference type="EMBL" id="HG001519">
    <property type="protein sequence ID" value="CDF32567.1"/>
    <property type="molecule type" value="Genomic_DNA"/>
</dbReference>
<evidence type="ECO:0000259" key="5">
    <source>
        <dbReference type="Pfam" id="PF00931"/>
    </source>
</evidence>
<feature type="repeat" description="WD" evidence="3">
    <location>
        <begin position="1103"/>
        <end position="1144"/>
    </location>
</feature>
<dbReference type="Gene3D" id="3.40.50.300">
    <property type="entry name" value="P-loop containing nucleotide triphosphate hydrolases"/>
    <property type="match status" value="1"/>
</dbReference>
<feature type="repeat" description="WD" evidence="3">
    <location>
        <begin position="1017"/>
        <end position="1058"/>
    </location>
</feature>
<reference evidence="7" key="1">
    <citation type="journal article" date="2013" name="Proc. Natl. Acad. Sci. U.S.A.">
        <title>Genome structure and metabolic features in the red seaweed Chondrus crispus shed light on evolution of the Archaeplastida.</title>
        <authorList>
            <person name="Collen J."/>
            <person name="Porcel B."/>
            <person name="Carre W."/>
            <person name="Ball S.G."/>
            <person name="Chaparro C."/>
            <person name="Tonon T."/>
            <person name="Barbeyron T."/>
            <person name="Michel G."/>
            <person name="Noel B."/>
            <person name="Valentin K."/>
            <person name="Elias M."/>
            <person name="Artiguenave F."/>
            <person name="Arun A."/>
            <person name="Aury J.M."/>
            <person name="Barbosa-Neto J.F."/>
            <person name="Bothwell J.H."/>
            <person name="Bouget F.Y."/>
            <person name="Brillet L."/>
            <person name="Cabello-Hurtado F."/>
            <person name="Capella-Gutierrez S."/>
            <person name="Charrier B."/>
            <person name="Cladiere L."/>
            <person name="Cock J.M."/>
            <person name="Coelho S.M."/>
            <person name="Colleoni C."/>
            <person name="Czjzek M."/>
            <person name="Da Silva C."/>
            <person name="Delage L."/>
            <person name="Denoeud F."/>
            <person name="Deschamps P."/>
            <person name="Dittami S.M."/>
            <person name="Gabaldon T."/>
            <person name="Gachon C.M."/>
            <person name="Groisillier A."/>
            <person name="Herve C."/>
            <person name="Jabbari K."/>
            <person name="Katinka M."/>
            <person name="Kloareg B."/>
            <person name="Kowalczyk N."/>
            <person name="Labadie K."/>
            <person name="Leblanc C."/>
            <person name="Lopez P.J."/>
            <person name="McLachlan D.H."/>
            <person name="Meslet-Cladiere L."/>
            <person name="Moustafa A."/>
            <person name="Nehr Z."/>
            <person name="Nyvall Collen P."/>
            <person name="Panaud O."/>
            <person name="Partensky F."/>
            <person name="Poulain J."/>
            <person name="Rensing S.A."/>
            <person name="Rousvoal S."/>
            <person name="Samson G."/>
            <person name="Symeonidi A."/>
            <person name="Weissenbach J."/>
            <person name="Zambounis A."/>
            <person name="Wincker P."/>
            <person name="Boyen C."/>
        </authorList>
    </citation>
    <scope>NUCLEOTIDE SEQUENCE [LARGE SCALE GENOMIC DNA]</scope>
    <source>
        <strain evidence="7">cv. Stackhouse</strain>
    </source>
</reference>
<feature type="repeat" description="WD" evidence="3">
    <location>
        <begin position="1232"/>
        <end position="1264"/>
    </location>
</feature>
<dbReference type="PANTHER" id="PTHR19879">
    <property type="entry name" value="TRANSCRIPTION INITIATION FACTOR TFIID"/>
    <property type="match status" value="1"/>
</dbReference>
<dbReference type="SUPFAM" id="SSF52540">
    <property type="entry name" value="P-loop containing nucleoside triphosphate hydrolases"/>
    <property type="match status" value="1"/>
</dbReference>
<dbReference type="Pfam" id="PF00400">
    <property type="entry name" value="WD40"/>
    <property type="match status" value="6"/>
</dbReference>
<dbReference type="PROSITE" id="PS50294">
    <property type="entry name" value="WD_REPEATS_REGION"/>
    <property type="match status" value="5"/>
</dbReference>